<evidence type="ECO:0000256" key="3">
    <source>
        <dbReference type="ARBA" id="ARBA00022679"/>
    </source>
</evidence>
<feature type="domain" description="Glycosyl transferase family 1" evidence="4">
    <location>
        <begin position="184"/>
        <end position="340"/>
    </location>
</feature>
<comment type="similarity">
    <text evidence="1">Belongs to the glycosyltransferase group 1 family. Glycosyltransferase 4 subfamily.</text>
</comment>
<dbReference type="Proteomes" id="UP000245802">
    <property type="component" value="Chromosome"/>
</dbReference>
<evidence type="ECO:0000313" key="5">
    <source>
        <dbReference type="EMBL" id="AWM40075.1"/>
    </source>
</evidence>
<dbReference type="GO" id="GO:0016757">
    <property type="term" value="F:glycosyltransferase activity"/>
    <property type="evidence" value="ECO:0007669"/>
    <property type="project" value="UniProtKB-KW"/>
</dbReference>
<evidence type="ECO:0000256" key="1">
    <source>
        <dbReference type="ARBA" id="ARBA00009481"/>
    </source>
</evidence>
<dbReference type="Gene3D" id="3.40.50.2000">
    <property type="entry name" value="Glycogen Phosphorylase B"/>
    <property type="match status" value="2"/>
</dbReference>
<evidence type="ECO:0000313" key="6">
    <source>
        <dbReference type="Proteomes" id="UP000245802"/>
    </source>
</evidence>
<dbReference type="SUPFAM" id="SSF53756">
    <property type="entry name" value="UDP-Glycosyltransferase/glycogen phosphorylase"/>
    <property type="match status" value="1"/>
</dbReference>
<dbReference type="InterPro" id="IPR001296">
    <property type="entry name" value="Glyco_trans_1"/>
</dbReference>
<keyword evidence="6" id="KW-1185">Reference proteome</keyword>
<keyword evidence="2" id="KW-0328">Glycosyltransferase</keyword>
<dbReference type="PANTHER" id="PTHR12526">
    <property type="entry name" value="GLYCOSYLTRANSFERASE"/>
    <property type="match status" value="1"/>
</dbReference>
<reference evidence="5 6" key="1">
    <citation type="submission" date="2018-01" db="EMBL/GenBank/DDBJ databases">
        <title>G. obscuriglobus.</title>
        <authorList>
            <person name="Franke J."/>
            <person name="Blomberg W."/>
            <person name="Selmecki A."/>
        </authorList>
    </citation>
    <scope>NUCLEOTIDE SEQUENCE [LARGE SCALE GENOMIC DNA]</scope>
    <source>
        <strain evidence="5 6">DSM 5831</strain>
    </source>
</reference>
<gene>
    <name evidence="5" type="ORF">C1280_25765</name>
</gene>
<proteinExistence type="inferred from homology"/>
<sequence length="365" mass="39555">MTPTDPLPAARARAERPRVLFAATSLDAGSGGIQRVARLMGRVLLEDFADRATVSLLSLHDKAPAADVGAPVRCAGGSRLRMACHALRTRGTHLITDTCNLGQLRRLPGLKRPHLTALHGIEIWEGAKPAWVSSAKAATVQMFNSDYTRRRAELVHGRFDRADVCWLATETDRAPPARPRHSASAEVLVVGRMVADRDKGHRDLIAAWPSVVDAVPGATLRIVGRGPGQAALEALAAQSGAGRSIVFEGFATEERIDELYARATAFAMPSRGEGFGIVYIEAMRHGLPVVASVHDAAPEVVLDGGTGFTVDLDAPGQLANRVIRLLREPELAERFGAAARCRWAEHFRFSCFRKRFGDILGRFLR</sequence>
<dbReference type="RefSeq" id="WP_010034459.1">
    <property type="nucleotide sequence ID" value="NZ_CP025958.1"/>
</dbReference>
<dbReference type="EMBL" id="CP025958">
    <property type="protein sequence ID" value="AWM40075.1"/>
    <property type="molecule type" value="Genomic_DNA"/>
</dbReference>
<dbReference type="Pfam" id="PF00534">
    <property type="entry name" value="Glycos_transf_1"/>
    <property type="match status" value="1"/>
</dbReference>
<dbReference type="PANTHER" id="PTHR12526:SF640">
    <property type="entry name" value="COLANIC ACID BIOSYNTHESIS GLYCOSYLTRANSFERASE WCAL-RELATED"/>
    <property type="match status" value="1"/>
</dbReference>
<evidence type="ECO:0000256" key="2">
    <source>
        <dbReference type="ARBA" id="ARBA00022676"/>
    </source>
</evidence>
<protein>
    <submittedName>
        <fullName evidence="5">Glycosyl transferase family 1</fullName>
    </submittedName>
</protein>
<keyword evidence="3 5" id="KW-0808">Transferase</keyword>
<dbReference type="OrthoDB" id="9781413at2"/>
<evidence type="ECO:0000259" key="4">
    <source>
        <dbReference type="Pfam" id="PF00534"/>
    </source>
</evidence>
<dbReference type="CDD" id="cd03801">
    <property type="entry name" value="GT4_PimA-like"/>
    <property type="match status" value="1"/>
</dbReference>
<dbReference type="AlphaFoldDB" id="A0A2Z3HAV2"/>
<organism evidence="5 6">
    <name type="scientific">Gemmata obscuriglobus</name>
    <dbReference type="NCBI Taxonomy" id="114"/>
    <lineage>
        <taxon>Bacteria</taxon>
        <taxon>Pseudomonadati</taxon>
        <taxon>Planctomycetota</taxon>
        <taxon>Planctomycetia</taxon>
        <taxon>Gemmatales</taxon>
        <taxon>Gemmataceae</taxon>
        <taxon>Gemmata</taxon>
    </lineage>
</organism>
<accession>A0A2Z3HAV2</accession>
<name>A0A2Z3HAV2_9BACT</name>
<dbReference type="KEGG" id="gog:C1280_25765"/>